<evidence type="ECO:0000256" key="2">
    <source>
        <dbReference type="ARBA" id="ARBA00022692"/>
    </source>
</evidence>
<dbReference type="CDD" id="cd12910">
    <property type="entry name" value="SPRY_SSH4_like"/>
    <property type="match status" value="1"/>
</dbReference>
<dbReference type="InterPro" id="IPR003877">
    <property type="entry name" value="SPRY_dom"/>
</dbReference>
<organism evidence="7 8">
    <name type="scientific">Polychaeton citri CBS 116435</name>
    <dbReference type="NCBI Taxonomy" id="1314669"/>
    <lineage>
        <taxon>Eukaryota</taxon>
        <taxon>Fungi</taxon>
        <taxon>Dikarya</taxon>
        <taxon>Ascomycota</taxon>
        <taxon>Pezizomycotina</taxon>
        <taxon>Dothideomycetes</taxon>
        <taxon>Dothideomycetidae</taxon>
        <taxon>Capnodiales</taxon>
        <taxon>Capnodiaceae</taxon>
        <taxon>Polychaeton</taxon>
    </lineage>
</organism>
<gene>
    <name evidence="7" type="ORF">K431DRAFT_284985</name>
</gene>
<keyword evidence="3" id="KW-1133">Transmembrane helix</keyword>
<evidence type="ECO:0000313" key="8">
    <source>
        <dbReference type="Proteomes" id="UP000799441"/>
    </source>
</evidence>
<dbReference type="Pfam" id="PF00622">
    <property type="entry name" value="SPRY"/>
    <property type="match status" value="1"/>
</dbReference>
<keyword evidence="8" id="KW-1185">Reference proteome</keyword>
<sequence length="334" mass="37180">MGNDQYQPPQGPPPGYSARQQEQYQPPPGPPLNQYQPPPGPPPSKRPQQGEAQAPPPYDPWLAVPDNALLPPPPSFFEERSPTANAEEADAVRAHQWCDHNPLWPPRYEHNGSDMHTILSQSFRLTRAPQTSGPVLLSHPSAGRTHVRSTSNDTILLSDLPLYLYTEHSPLWTKQPKRIYYEVHIQRMGKPGAGDAGIALGFLAPPYPAWRLPGWHRASLGVHGDDGRRYVNNTYGGQDFLGQPFKVGDVVGIGMNLQPPLYQGEKKCRVEVFFARNGKREAGWDLWEERDRDAGVEGDPEGLGGDRDLLAAVGCFGAVEFEVRFKKEECKFNP</sequence>
<feature type="domain" description="SPRY" evidence="6">
    <location>
        <begin position="178"/>
        <end position="259"/>
    </location>
</feature>
<dbReference type="AlphaFoldDB" id="A0A9P4QAL2"/>
<reference evidence="7" key="1">
    <citation type="journal article" date="2020" name="Stud. Mycol.">
        <title>101 Dothideomycetes genomes: a test case for predicting lifestyles and emergence of pathogens.</title>
        <authorList>
            <person name="Haridas S."/>
            <person name="Albert R."/>
            <person name="Binder M."/>
            <person name="Bloem J."/>
            <person name="Labutti K."/>
            <person name="Salamov A."/>
            <person name="Andreopoulos B."/>
            <person name="Baker S."/>
            <person name="Barry K."/>
            <person name="Bills G."/>
            <person name="Bluhm B."/>
            <person name="Cannon C."/>
            <person name="Castanera R."/>
            <person name="Culley D."/>
            <person name="Daum C."/>
            <person name="Ezra D."/>
            <person name="Gonzalez J."/>
            <person name="Henrissat B."/>
            <person name="Kuo A."/>
            <person name="Liang C."/>
            <person name="Lipzen A."/>
            <person name="Lutzoni F."/>
            <person name="Magnuson J."/>
            <person name="Mondo S."/>
            <person name="Nolan M."/>
            <person name="Ohm R."/>
            <person name="Pangilinan J."/>
            <person name="Park H.-J."/>
            <person name="Ramirez L."/>
            <person name="Alfaro M."/>
            <person name="Sun H."/>
            <person name="Tritt A."/>
            <person name="Yoshinaga Y."/>
            <person name="Zwiers L.-H."/>
            <person name="Turgeon B."/>
            <person name="Goodwin S."/>
            <person name="Spatafora J."/>
            <person name="Crous P."/>
            <person name="Grigoriev I."/>
        </authorList>
    </citation>
    <scope>NUCLEOTIDE SEQUENCE</scope>
    <source>
        <strain evidence="7">CBS 116435</strain>
    </source>
</reference>
<protein>
    <recommendedName>
        <fullName evidence="6">SPRY domain-containing protein</fullName>
    </recommendedName>
</protein>
<comment type="caution">
    <text evidence="7">The sequence shown here is derived from an EMBL/GenBank/DDBJ whole genome shotgun (WGS) entry which is preliminary data.</text>
</comment>
<keyword evidence="2" id="KW-0812">Transmembrane</keyword>
<dbReference type="PANTHER" id="PTHR12864">
    <property type="entry name" value="RAN BINDING PROTEIN 9-RELATED"/>
    <property type="match status" value="1"/>
</dbReference>
<proteinExistence type="predicted"/>
<dbReference type="Gene3D" id="2.60.120.920">
    <property type="match status" value="1"/>
</dbReference>
<comment type="subcellular location">
    <subcellularLocation>
        <location evidence="1">Membrane</location>
    </subcellularLocation>
</comment>
<evidence type="ECO:0000256" key="4">
    <source>
        <dbReference type="ARBA" id="ARBA00023136"/>
    </source>
</evidence>
<accession>A0A9P4QAL2</accession>
<evidence type="ECO:0000313" key="7">
    <source>
        <dbReference type="EMBL" id="KAF2721391.1"/>
    </source>
</evidence>
<name>A0A9P4QAL2_9PEZI</name>
<dbReference type="InterPro" id="IPR050618">
    <property type="entry name" value="Ubq-SigPath_Reg"/>
</dbReference>
<feature type="compositionally biased region" description="Pro residues" evidence="5">
    <location>
        <begin position="25"/>
        <end position="45"/>
    </location>
</feature>
<dbReference type="EMBL" id="MU003791">
    <property type="protein sequence ID" value="KAF2721391.1"/>
    <property type="molecule type" value="Genomic_DNA"/>
</dbReference>
<evidence type="ECO:0000256" key="1">
    <source>
        <dbReference type="ARBA" id="ARBA00004370"/>
    </source>
</evidence>
<dbReference type="OrthoDB" id="25503at2759"/>
<evidence type="ECO:0000256" key="3">
    <source>
        <dbReference type="ARBA" id="ARBA00022989"/>
    </source>
</evidence>
<keyword evidence="4" id="KW-0472">Membrane</keyword>
<feature type="region of interest" description="Disordered" evidence="5">
    <location>
        <begin position="1"/>
        <end position="87"/>
    </location>
</feature>
<dbReference type="Proteomes" id="UP000799441">
    <property type="component" value="Unassembled WGS sequence"/>
</dbReference>
<dbReference type="GO" id="GO:0016020">
    <property type="term" value="C:membrane"/>
    <property type="evidence" value="ECO:0007669"/>
    <property type="project" value="UniProtKB-SubCell"/>
</dbReference>
<dbReference type="InterPro" id="IPR035780">
    <property type="entry name" value="SPRY_Ssh4-like"/>
</dbReference>
<evidence type="ECO:0000259" key="6">
    <source>
        <dbReference type="Pfam" id="PF00622"/>
    </source>
</evidence>
<dbReference type="InterPro" id="IPR043136">
    <property type="entry name" value="B30.2/SPRY_sf"/>
</dbReference>
<evidence type="ECO:0000256" key="5">
    <source>
        <dbReference type="SAM" id="MobiDB-lite"/>
    </source>
</evidence>